<protein>
    <submittedName>
        <fullName evidence="1">Capsid protein</fullName>
    </submittedName>
</protein>
<name>A0A395R2U2_9PSED</name>
<reference evidence="1 2" key="1">
    <citation type="journal article" date="2018" name="Syst. Appl. Microbiol.">
        <title>Pseudomonas gallaeciensis sp. nov., isolated from crude-oil-contaminated intertidal sand samples after the Prestige oil spill.</title>
        <authorList>
            <person name="Mulet M."/>
            <person name="Sanchez D."/>
            <person name="Rodriguez A.C."/>
            <person name="Nogales B."/>
            <person name="Bosch R."/>
            <person name="Busquets A."/>
            <person name="Gomila M."/>
            <person name="Lalucat J."/>
            <person name="Garcia-Valdes E."/>
        </authorList>
    </citation>
    <scope>NUCLEOTIDE SEQUENCE [LARGE SCALE GENOMIC DNA]</scope>
    <source>
        <strain evidence="1 2">V113</strain>
    </source>
</reference>
<dbReference type="RefSeq" id="WP_118130826.1">
    <property type="nucleotide sequence ID" value="NZ_LMAZ01000003.1"/>
</dbReference>
<comment type="caution">
    <text evidence="1">The sequence shown here is derived from an EMBL/GenBank/DDBJ whole genome shotgun (WGS) entry which is preliminary data.</text>
</comment>
<gene>
    <name evidence="1" type="ORF">ASB58_11135</name>
</gene>
<sequence length="336" mass="36980">MRNTTRLIFNGYLSHVAQLNGVAEAVHKFNVEPTVQQSLETAIQESNSMLQMINVIGVDDQSGEALLLDVNGPLASRTNTGAGNRRQPKDRHALTKDTYVCKLTEFDAAFAYSLLDQWAKFDDFQVRLTNAIAHRQGLDRIMVGFNGITAEVETDPVANPLGEDVNVGWLQKIRLGAPDRVIDEVVDASGEVTIGAAGDYKTLDGLVTDAKNLLAEQHKNAPDLVVMVSRNLMNNKLLKAVEKGAASNQEELAADEIVTKARLGGLPIYDAPYFPDGTVLVTSLNNLSIYWQEGGRRRHIKEEPEYNRVADYQSSNDAYVIEDLTKVALVENIVEV</sequence>
<evidence type="ECO:0000313" key="1">
    <source>
        <dbReference type="EMBL" id="RGP54427.1"/>
    </source>
</evidence>
<dbReference type="Proteomes" id="UP000265411">
    <property type="component" value="Unassembled WGS sequence"/>
</dbReference>
<evidence type="ECO:0000313" key="2">
    <source>
        <dbReference type="Proteomes" id="UP000265411"/>
    </source>
</evidence>
<dbReference type="Pfam" id="PF05125">
    <property type="entry name" value="Phage_cap_P2"/>
    <property type="match status" value="1"/>
</dbReference>
<proteinExistence type="predicted"/>
<dbReference type="NCBIfam" id="TIGR01551">
    <property type="entry name" value="major_capsid_P2"/>
    <property type="match status" value="1"/>
</dbReference>
<accession>A0A395R2U2</accession>
<keyword evidence="2" id="KW-1185">Reference proteome</keyword>
<dbReference type="OrthoDB" id="5464529at2"/>
<dbReference type="InterPro" id="IPR006441">
    <property type="entry name" value="Phage_P2_GpN"/>
</dbReference>
<organism evidence="1 2">
    <name type="scientific">Pseudomonas abyssi</name>
    <dbReference type="NCBI Taxonomy" id="170540"/>
    <lineage>
        <taxon>Bacteria</taxon>
        <taxon>Pseudomonadati</taxon>
        <taxon>Pseudomonadota</taxon>
        <taxon>Gammaproteobacteria</taxon>
        <taxon>Pseudomonadales</taxon>
        <taxon>Pseudomonadaceae</taxon>
        <taxon>Pseudomonas</taxon>
    </lineage>
</organism>
<dbReference type="AlphaFoldDB" id="A0A395R2U2"/>
<dbReference type="EMBL" id="LMAZ01000003">
    <property type="protein sequence ID" value="RGP54427.1"/>
    <property type="molecule type" value="Genomic_DNA"/>
</dbReference>